<dbReference type="PANTHER" id="PTHR33988:SF3">
    <property type="entry name" value="ENDORIBONUCLEASE TOXIN CHPB-RELATED"/>
    <property type="match status" value="1"/>
</dbReference>
<accession>A0ABX8SMF4</accession>
<organism evidence="1 2">
    <name type="scientific">Tessaracoccus palaemonis</name>
    <dbReference type="NCBI Taxonomy" id="2829499"/>
    <lineage>
        <taxon>Bacteria</taxon>
        <taxon>Bacillati</taxon>
        <taxon>Actinomycetota</taxon>
        <taxon>Actinomycetes</taxon>
        <taxon>Propionibacteriales</taxon>
        <taxon>Propionibacteriaceae</taxon>
        <taxon>Tessaracoccus</taxon>
    </lineage>
</organism>
<dbReference type="Proteomes" id="UP000824504">
    <property type="component" value="Chromosome"/>
</dbReference>
<evidence type="ECO:0000313" key="1">
    <source>
        <dbReference type="EMBL" id="QXT62354.1"/>
    </source>
</evidence>
<sequence>MIPDRGNVVWASLEPTSGHEQRCHRPHLVLSDRRVNELLGMVVAVPMTTKRRPWAWRVELGPDSFAMAEQPRSFSLERITRIDPTDYDTSEVARALFRIIGVPIDPST</sequence>
<protein>
    <submittedName>
        <fullName evidence="1">Type II toxin-antitoxin system PemK/MazF family toxin</fullName>
    </submittedName>
</protein>
<name>A0ABX8SMF4_9ACTN</name>
<dbReference type="Pfam" id="PF02452">
    <property type="entry name" value="PemK_toxin"/>
    <property type="match status" value="1"/>
</dbReference>
<reference evidence="1 2" key="1">
    <citation type="submission" date="2021-07" db="EMBL/GenBank/DDBJ databases">
        <title>complete genome sequencing of Tessaracoccus sp.J1M15.</title>
        <authorList>
            <person name="Bae J.-W."/>
            <person name="Kim D.-y."/>
        </authorList>
    </citation>
    <scope>NUCLEOTIDE SEQUENCE [LARGE SCALE GENOMIC DNA]</scope>
    <source>
        <strain evidence="1 2">J1M15</strain>
    </source>
</reference>
<dbReference type="InterPro" id="IPR003477">
    <property type="entry name" value="PemK-like"/>
</dbReference>
<dbReference type="PANTHER" id="PTHR33988">
    <property type="entry name" value="ENDORIBONUCLEASE MAZF-RELATED"/>
    <property type="match status" value="1"/>
</dbReference>
<proteinExistence type="predicted"/>
<dbReference type="EMBL" id="CP079216">
    <property type="protein sequence ID" value="QXT62354.1"/>
    <property type="molecule type" value="Genomic_DNA"/>
</dbReference>
<keyword evidence="2" id="KW-1185">Reference proteome</keyword>
<evidence type="ECO:0000313" key="2">
    <source>
        <dbReference type="Proteomes" id="UP000824504"/>
    </source>
</evidence>
<gene>
    <name evidence="1" type="ORF">KDB89_11425</name>
</gene>
<dbReference type="RefSeq" id="WP_219081142.1">
    <property type="nucleotide sequence ID" value="NZ_CP079216.1"/>
</dbReference>